<sequence length="148" mass="16254">MLDALVILDLTLMAMVFGYGMSASAVSYPAMMASSRETAVGYFKPFFHKSNHLQLGLSIAVLLVSLAVSYLSRNWWWFTGAVILQVSGPYTIIVLMPVNRRIMAEGADIHSDQMSDDLGRWGRLHLPRTLIAGAIFILFAYLAVVGGV</sequence>
<protein>
    <submittedName>
        <fullName evidence="2">DUF1772 domain-containing protein</fullName>
    </submittedName>
</protein>
<organism evidence="2 3">
    <name type="scientific">Hoeflea prorocentri</name>
    <dbReference type="NCBI Taxonomy" id="1922333"/>
    <lineage>
        <taxon>Bacteria</taxon>
        <taxon>Pseudomonadati</taxon>
        <taxon>Pseudomonadota</taxon>
        <taxon>Alphaproteobacteria</taxon>
        <taxon>Hyphomicrobiales</taxon>
        <taxon>Rhizobiaceae</taxon>
        <taxon>Hoeflea</taxon>
    </lineage>
</organism>
<accession>A0A9X3ZIW7</accession>
<feature type="transmembrane region" description="Helical" evidence="1">
    <location>
        <begin position="76"/>
        <end position="96"/>
    </location>
</feature>
<evidence type="ECO:0000313" key="3">
    <source>
        <dbReference type="Proteomes" id="UP001151234"/>
    </source>
</evidence>
<dbReference type="EMBL" id="JAPJZI010000001">
    <property type="protein sequence ID" value="MDA5401152.1"/>
    <property type="molecule type" value="Genomic_DNA"/>
</dbReference>
<keyword evidence="1" id="KW-0472">Membrane</keyword>
<comment type="caution">
    <text evidence="2">The sequence shown here is derived from an EMBL/GenBank/DDBJ whole genome shotgun (WGS) entry which is preliminary data.</text>
</comment>
<dbReference type="AlphaFoldDB" id="A0A9X3ZIW7"/>
<evidence type="ECO:0000313" key="2">
    <source>
        <dbReference type="EMBL" id="MDA5401152.1"/>
    </source>
</evidence>
<keyword evidence="1" id="KW-0812">Transmembrane</keyword>
<gene>
    <name evidence="2" type="ORF">OQ273_21450</name>
</gene>
<evidence type="ECO:0000256" key="1">
    <source>
        <dbReference type="SAM" id="Phobius"/>
    </source>
</evidence>
<dbReference type="Proteomes" id="UP001151234">
    <property type="component" value="Unassembled WGS sequence"/>
</dbReference>
<dbReference type="InterPro" id="IPR013901">
    <property type="entry name" value="Anthrone_oxy"/>
</dbReference>
<keyword evidence="3" id="KW-1185">Reference proteome</keyword>
<dbReference type="PANTHER" id="PTHR36535">
    <property type="entry name" value="YALI0E30327P"/>
    <property type="match status" value="1"/>
</dbReference>
<dbReference type="PANTHER" id="PTHR36535:SF1">
    <property type="entry name" value="DUF1772 DOMAIN-CONTAINING PROTEIN"/>
    <property type="match status" value="1"/>
</dbReference>
<feature type="transmembrane region" description="Helical" evidence="1">
    <location>
        <begin position="52"/>
        <end position="70"/>
    </location>
</feature>
<dbReference type="RefSeq" id="WP_267992959.1">
    <property type="nucleotide sequence ID" value="NZ_JAPJZI010000001.1"/>
</dbReference>
<dbReference type="Pfam" id="PF08592">
    <property type="entry name" value="Anthrone_oxy"/>
    <property type="match status" value="1"/>
</dbReference>
<name>A0A9X3ZIW7_9HYPH</name>
<keyword evidence="1" id="KW-1133">Transmembrane helix</keyword>
<feature type="transmembrane region" description="Helical" evidence="1">
    <location>
        <begin position="12"/>
        <end position="31"/>
    </location>
</feature>
<proteinExistence type="predicted"/>
<feature type="transmembrane region" description="Helical" evidence="1">
    <location>
        <begin position="129"/>
        <end position="147"/>
    </location>
</feature>
<reference evidence="2" key="1">
    <citation type="submission" date="2022-11" db="EMBL/GenBank/DDBJ databases">
        <title>Draft genome sequence of Hoeflea poritis E7-10 and Hoeflea prorocentri PM5-8, separated from scleractinian coral Porites lutea and marine dinoflagellate.</title>
        <authorList>
            <person name="Zhang G."/>
            <person name="Wei Q."/>
            <person name="Cai L."/>
        </authorList>
    </citation>
    <scope>NUCLEOTIDE SEQUENCE</scope>
    <source>
        <strain evidence="2">PM5-8</strain>
    </source>
</reference>